<keyword evidence="2" id="KW-1185">Reference proteome</keyword>
<evidence type="ECO:0000313" key="1">
    <source>
        <dbReference type="EMBL" id="MDR7090623.1"/>
    </source>
</evidence>
<dbReference type="EMBL" id="JAVDVX010000004">
    <property type="protein sequence ID" value="MDR7090623.1"/>
    <property type="molecule type" value="Genomic_DNA"/>
</dbReference>
<proteinExistence type="predicted"/>
<name>A0ABU1UZR9_9GAMM</name>
<evidence type="ECO:0000313" key="2">
    <source>
        <dbReference type="Proteomes" id="UP001253595"/>
    </source>
</evidence>
<protein>
    <submittedName>
        <fullName evidence="1">Uncharacterized protein</fullName>
    </submittedName>
</protein>
<comment type="caution">
    <text evidence="1">The sequence shown here is derived from an EMBL/GenBank/DDBJ whole genome shotgun (WGS) entry which is preliminary data.</text>
</comment>
<reference evidence="1 2" key="1">
    <citation type="submission" date="2023-07" db="EMBL/GenBank/DDBJ databases">
        <title>Sorghum-associated microbial communities from plants grown in Nebraska, USA.</title>
        <authorList>
            <person name="Schachtman D."/>
        </authorList>
    </citation>
    <scope>NUCLEOTIDE SEQUENCE [LARGE SCALE GENOMIC DNA]</scope>
    <source>
        <strain evidence="1 2">BE190</strain>
    </source>
</reference>
<dbReference type="Proteomes" id="UP001253595">
    <property type="component" value="Unassembled WGS sequence"/>
</dbReference>
<dbReference type="RefSeq" id="WP_310073087.1">
    <property type="nucleotide sequence ID" value="NZ_JAVDVX010000004.1"/>
</dbReference>
<accession>A0ABU1UZR9</accession>
<organism evidence="1 2">
    <name type="scientific">Cellvibrio fibrivorans</name>
    <dbReference type="NCBI Taxonomy" id="126350"/>
    <lineage>
        <taxon>Bacteria</taxon>
        <taxon>Pseudomonadati</taxon>
        <taxon>Pseudomonadota</taxon>
        <taxon>Gammaproteobacteria</taxon>
        <taxon>Cellvibrionales</taxon>
        <taxon>Cellvibrionaceae</taxon>
        <taxon>Cellvibrio</taxon>
    </lineage>
</organism>
<gene>
    <name evidence="1" type="ORF">J2X05_002647</name>
</gene>
<sequence>MRNFYGFVVVLSFLLLNGCSNFDSKVGELAALPGTDTVLVGLYLDKNSYPQSTVETVKVFPGQKIIFAGPNEFDILFKDGKSPIRELQLKSSKGVVTVEIPKDIFEREQRATKKSVSIERLLYRYGIRVDGKVTDPNIVVVRR</sequence>